<dbReference type="EMBL" id="JH600067">
    <property type="protein sequence ID" value="EIG55812.1"/>
    <property type="molecule type" value="Genomic_DNA"/>
</dbReference>
<organism evidence="1">
    <name type="scientific">Desulfovibrio sp. U5L</name>
    <dbReference type="NCBI Taxonomy" id="596152"/>
    <lineage>
        <taxon>Bacteria</taxon>
        <taxon>Pseudomonadati</taxon>
        <taxon>Thermodesulfobacteriota</taxon>
        <taxon>Desulfovibrionia</taxon>
        <taxon>Desulfovibrionales</taxon>
        <taxon>Desulfovibrionaceae</taxon>
        <taxon>Desulfovibrio</taxon>
    </lineage>
</organism>
<proteinExistence type="predicted"/>
<reference evidence="1" key="1">
    <citation type="submission" date="2011-11" db="EMBL/GenBank/DDBJ databases">
        <title>Improved High-Quality Draft sequence of Desulfovibrio sp. U5L.</title>
        <authorList>
            <consortium name="US DOE Joint Genome Institute"/>
            <person name="Lucas S."/>
            <person name="Han J."/>
            <person name="Lapidus A."/>
            <person name="Cheng J.-F."/>
            <person name="Goodwin L."/>
            <person name="Pitluck S."/>
            <person name="Peters L."/>
            <person name="Ovchinnikova G."/>
            <person name="Held B."/>
            <person name="Detter J.C."/>
            <person name="Han C."/>
            <person name="Tapia R."/>
            <person name="Land M."/>
            <person name="Hauser L."/>
            <person name="Kyrpides N."/>
            <person name="Ivanova N."/>
            <person name="Pagani I."/>
            <person name="Gabster J."/>
            <person name="Walker C."/>
            <person name="Stolyar S."/>
            <person name="Stahl D."/>
            <person name="Arkin A."/>
            <person name="Dehal P."/>
            <person name="Hazen T."/>
            <person name="Woyke T."/>
        </authorList>
    </citation>
    <scope>NUCLEOTIDE SEQUENCE [LARGE SCALE GENOMIC DNA]</scope>
    <source>
        <strain evidence="1">U5L</strain>
    </source>
</reference>
<dbReference type="eggNOG" id="COG2931">
    <property type="taxonomic scope" value="Bacteria"/>
</dbReference>
<dbReference type="OrthoDB" id="5438724at2"/>
<evidence type="ECO:0000313" key="1">
    <source>
        <dbReference type="EMBL" id="EIG55812.1"/>
    </source>
</evidence>
<gene>
    <name evidence="1" type="ORF">DesU5LDRAFT_0091</name>
</gene>
<evidence type="ECO:0008006" key="2">
    <source>
        <dbReference type="Google" id="ProtNLM"/>
    </source>
</evidence>
<dbReference type="HOGENOM" id="CLU_321257_0_0_7"/>
<dbReference type="STRING" id="596152.DesU5LDRAFT_0091"/>
<accession>I2Q7Q6</accession>
<protein>
    <recommendedName>
        <fullName evidence="2">Calcium-binding protein</fullName>
    </recommendedName>
</protein>
<sequence length="902" mass="88748">MATIDVSVGQGFDETYYLAAKAAQLTATTGQSWNVAQTLAAIQAAGLTPEEHYSMYGYNEGLSPNEFYNDDEYVASKADAANITPDQLRLDWYNASGSSNMYTHYMLYGAFEANVNPSTGFDDEDYYAAKAAQMGAGTTPEQAEAAIKAAGMNAISHYLLYGKNESLAFTPTPTPTPGQTFTLTTGLDVIPGLIGSAGTTSTAGDDTIVGTWTDTGVVFGGTLNLGDNLDAGAGINTLQLTTANTIAGATTTTVTGFTAANVQKVFVKATGTAAGNTTTYDATTTTAGTEFWNNGSSRAVIFDNIQQNAAIGLMGGTSQSVSATFKDSVVTGSSDTATVKLNGAGDTNTAPGNTINLQGKTTGTAGFETINLVSNTAASRIGTLETGNAGAVLETLNISGDASVRIDNVNSSALKTINASTMTGTAGVNVDASATARTDLKFTGTANNDRLSLDGLNTANTFNLNGGTGGTDTLAVEDAIAFTQTGSATFVNTVNNQTTGFEVLETANAATVAVKANDFTAINQFKFGVSATAAAGQATITTTGVETPDTFTFGADQTGTTGNVGGATASAATDALAFTGATPGQTANIVLSAQTGVDIVGGAAGAGQAGASSAAAGAVADSAIAFGGAITTLTINSTGTTANTIVGGAGGTGGVGASAGAGGAGGAAAVAIDNGASVQSVTITGDKDLTIAGGAAGAAGASGGGNSGGAGGAASLNAFSNSVAVTATDFTGKLTIAGSSAADTIAVGSGGSVLNATQGMDGYTFGAGNDTLIYTNVNQSLTSVADDAAILNSIDKVSDWGTGTDKLNVAAVTGITGGGFTSAEYVAQNVVQAAVDAVGPTSLLQASQAAAANLGADKIGTFTYGGNTYMLGQDNAAAFAATDLFVQIAGTNTLTASNFTFA</sequence>
<dbReference type="AlphaFoldDB" id="I2Q7Q6"/>
<name>I2Q7Q6_9BACT</name>